<dbReference type="EMBL" id="KZ613954">
    <property type="protein sequence ID" value="PMD34116.1"/>
    <property type="molecule type" value="Genomic_DNA"/>
</dbReference>
<dbReference type="Proteomes" id="UP000235786">
    <property type="component" value="Unassembled WGS sequence"/>
</dbReference>
<evidence type="ECO:0000313" key="2">
    <source>
        <dbReference type="EMBL" id="PMD34116.1"/>
    </source>
</evidence>
<proteinExistence type="predicted"/>
<evidence type="ECO:0000256" key="1">
    <source>
        <dbReference type="SAM" id="Phobius"/>
    </source>
</evidence>
<evidence type="ECO:0000313" key="3">
    <source>
        <dbReference type="Proteomes" id="UP000235786"/>
    </source>
</evidence>
<sequence length="72" mass="8527">MAGTVIFRDLLRDFIVQRVRGRRCNICLTEEVTLILHLFLVAVICSTLPYDLLNYRVRKERRELKQSGFTRT</sequence>
<gene>
    <name evidence="2" type="ORF">L207DRAFT_135855</name>
</gene>
<feature type="transmembrane region" description="Helical" evidence="1">
    <location>
        <begin position="34"/>
        <end position="53"/>
    </location>
</feature>
<organism evidence="2 3">
    <name type="scientific">Hyaloscypha variabilis (strain UAMH 11265 / GT02V1 / F)</name>
    <name type="common">Meliniomyces variabilis</name>
    <dbReference type="NCBI Taxonomy" id="1149755"/>
    <lineage>
        <taxon>Eukaryota</taxon>
        <taxon>Fungi</taxon>
        <taxon>Dikarya</taxon>
        <taxon>Ascomycota</taxon>
        <taxon>Pezizomycotina</taxon>
        <taxon>Leotiomycetes</taxon>
        <taxon>Helotiales</taxon>
        <taxon>Hyaloscyphaceae</taxon>
        <taxon>Hyaloscypha</taxon>
        <taxon>Hyaloscypha variabilis</taxon>
    </lineage>
</organism>
<protein>
    <submittedName>
        <fullName evidence="2">Uncharacterized protein</fullName>
    </submittedName>
</protein>
<keyword evidence="1" id="KW-1133">Transmembrane helix</keyword>
<name>A0A2J6R6H5_HYAVF</name>
<keyword evidence="3" id="KW-1185">Reference proteome</keyword>
<keyword evidence="1" id="KW-0812">Transmembrane</keyword>
<accession>A0A2J6R6H5</accession>
<reference evidence="2 3" key="1">
    <citation type="submission" date="2016-04" db="EMBL/GenBank/DDBJ databases">
        <title>A degradative enzymes factory behind the ericoid mycorrhizal symbiosis.</title>
        <authorList>
            <consortium name="DOE Joint Genome Institute"/>
            <person name="Martino E."/>
            <person name="Morin E."/>
            <person name="Grelet G."/>
            <person name="Kuo A."/>
            <person name="Kohler A."/>
            <person name="Daghino S."/>
            <person name="Barry K."/>
            <person name="Choi C."/>
            <person name="Cichocki N."/>
            <person name="Clum A."/>
            <person name="Copeland A."/>
            <person name="Hainaut M."/>
            <person name="Haridas S."/>
            <person name="Labutti K."/>
            <person name="Lindquist E."/>
            <person name="Lipzen A."/>
            <person name="Khouja H.-R."/>
            <person name="Murat C."/>
            <person name="Ohm R."/>
            <person name="Olson A."/>
            <person name="Spatafora J."/>
            <person name="Veneault-Fourrey C."/>
            <person name="Henrissat B."/>
            <person name="Grigoriev I."/>
            <person name="Martin F."/>
            <person name="Perotto S."/>
        </authorList>
    </citation>
    <scope>NUCLEOTIDE SEQUENCE [LARGE SCALE GENOMIC DNA]</scope>
    <source>
        <strain evidence="2 3">F</strain>
    </source>
</reference>
<dbReference type="AlphaFoldDB" id="A0A2J6R6H5"/>
<keyword evidence="1" id="KW-0472">Membrane</keyword>